<dbReference type="STRING" id="1210046.B277_01794"/>
<keyword evidence="2" id="KW-0723">Serine/threonine-protein kinase</keyword>
<dbReference type="EMBL" id="ALWX01000005">
    <property type="protein sequence ID" value="EKA62566.1"/>
    <property type="molecule type" value="Genomic_DNA"/>
</dbReference>
<feature type="compositionally biased region" description="Low complexity" evidence="1">
    <location>
        <begin position="30"/>
        <end position="62"/>
    </location>
</feature>
<gene>
    <name evidence="2" type="ORF">B277_01794</name>
    <name evidence="3" type="ORF">CWN80_03685</name>
</gene>
<evidence type="ECO:0000313" key="2">
    <source>
        <dbReference type="EMBL" id="EKA62566.1"/>
    </source>
</evidence>
<evidence type="ECO:0000313" key="4">
    <source>
        <dbReference type="Proteomes" id="UP000004474"/>
    </source>
</evidence>
<dbReference type="Proteomes" id="UP000004474">
    <property type="component" value="Unassembled WGS sequence"/>
</dbReference>
<protein>
    <submittedName>
        <fullName evidence="2">Serine/threonine protein kinase</fullName>
    </submittedName>
</protein>
<organism evidence="2 4">
    <name type="scientific">Janibacter hoylei PVAS-1</name>
    <dbReference type="NCBI Taxonomy" id="1210046"/>
    <lineage>
        <taxon>Bacteria</taxon>
        <taxon>Bacillati</taxon>
        <taxon>Actinomycetota</taxon>
        <taxon>Actinomycetes</taxon>
        <taxon>Micrococcales</taxon>
        <taxon>Intrasporangiaceae</taxon>
        <taxon>Janibacter</taxon>
    </lineage>
</organism>
<reference evidence="3" key="3">
    <citation type="submission" date="2017-11" db="EMBL/GenBank/DDBJ databases">
        <authorList>
            <person name="Seuylemezian A."/>
            <person name="Cooper K."/>
            <person name="Vaishampayan P."/>
        </authorList>
    </citation>
    <scope>NUCLEOTIDE SEQUENCE</scope>
    <source>
        <strain evidence="3">PVAS-1</strain>
    </source>
</reference>
<dbReference type="GO" id="GO:0004674">
    <property type="term" value="F:protein serine/threonine kinase activity"/>
    <property type="evidence" value="ECO:0007669"/>
    <property type="project" value="UniProtKB-KW"/>
</dbReference>
<dbReference type="eggNOG" id="ENOG502ZV21">
    <property type="taxonomic scope" value="Bacteria"/>
</dbReference>
<sequence>MVRPALALALTAVVIAGCTRTDWHEPPARTETVTASPTTDPTTTRTETAATSSTTDPTTARSGPATIPAPGRLRASTSTAGFVSPSGKIACTLSAGETPFARCDLRSGSLPVPPEVRGECIHDSGTSMVVDGDGARPGCVSDAVQGQSTTEARAAGWWREDFGEGSLGEAVLPYSRALDVGDGVGCESRTTGMTCRVGEHGFTINDTAYTTW</sequence>
<keyword evidence="2" id="KW-0418">Kinase</keyword>
<proteinExistence type="predicted"/>
<evidence type="ECO:0000313" key="5">
    <source>
        <dbReference type="Proteomes" id="UP000288711"/>
    </source>
</evidence>
<name>K1E650_9MICO</name>
<dbReference type="RefSeq" id="WP_007924464.1">
    <property type="nucleotide sequence ID" value="NZ_ALWX01000005.1"/>
</dbReference>
<dbReference type="PROSITE" id="PS51257">
    <property type="entry name" value="PROKAR_LIPOPROTEIN"/>
    <property type="match status" value="1"/>
</dbReference>
<dbReference type="OrthoDB" id="495539at2"/>
<keyword evidence="2" id="KW-0808">Transferase</keyword>
<comment type="caution">
    <text evidence="2">The sequence shown here is derived from an EMBL/GenBank/DDBJ whole genome shotgun (WGS) entry which is preliminary data.</text>
</comment>
<dbReference type="EMBL" id="PIPF01000003">
    <property type="protein sequence ID" value="RWU84690.1"/>
    <property type="molecule type" value="Genomic_DNA"/>
</dbReference>
<dbReference type="AlphaFoldDB" id="K1E650"/>
<dbReference type="PATRIC" id="fig|1210046.3.peg.353"/>
<reference evidence="2 4" key="2">
    <citation type="journal article" date="2012" name="J. Bacteriol.">
        <title>Genome Sequence of Janibacter hoylei MTCC8307, Isolated from the Stratospheric Air.</title>
        <authorList>
            <person name="Pawar S.P."/>
            <person name="Dhotre D.P."/>
            <person name="Shetty S.A."/>
            <person name="Chowdhury S.P."/>
            <person name="Chaudhari B.L."/>
            <person name="Shouche Y.S."/>
        </authorList>
    </citation>
    <scope>NUCLEOTIDE SEQUENCE [LARGE SCALE GENOMIC DNA]</scope>
    <source>
        <strain evidence="2 4">PVAS-1</strain>
    </source>
</reference>
<keyword evidence="5" id="KW-1185">Reference proteome</keyword>
<accession>K1E650</accession>
<reference evidence="3 5" key="1">
    <citation type="journal article" date="2009" name="Int. J. Syst. Evol. Microbiol.">
        <title>Janibacter hoylei sp. nov., Bacillus isronensis sp. nov. and Bacillus aryabhattai sp. nov., isolated from cryotubes used for collecting air from the upper atmosphere.</title>
        <authorList>
            <person name="Shivaji S."/>
            <person name="Chaturvedi P."/>
            <person name="Begum Z."/>
            <person name="Pindi P.K."/>
            <person name="Manorama R."/>
            <person name="Padmanaban D.A."/>
            <person name="Shouche Y.S."/>
            <person name="Pawar S."/>
            <person name="Vaishampayan P."/>
            <person name="Dutt C.B."/>
            <person name="Datta G.N."/>
            <person name="Manchanda R.K."/>
            <person name="Rao U.R."/>
            <person name="Bhargava P.M."/>
            <person name="Narlikar J.V."/>
        </authorList>
    </citation>
    <scope>NUCLEOTIDE SEQUENCE [LARGE SCALE GENOMIC DNA]</scope>
    <source>
        <strain evidence="3 5">PVAS-1</strain>
    </source>
</reference>
<evidence type="ECO:0000256" key="1">
    <source>
        <dbReference type="SAM" id="MobiDB-lite"/>
    </source>
</evidence>
<evidence type="ECO:0000313" key="3">
    <source>
        <dbReference type="EMBL" id="RWU84690.1"/>
    </source>
</evidence>
<dbReference type="Proteomes" id="UP000288711">
    <property type="component" value="Unassembled WGS sequence"/>
</dbReference>
<feature type="region of interest" description="Disordered" evidence="1">
    <location>
        <begin position="23"/>
        <end position="80"/>
    </location>
</feature>